<dbReference type="SUPFAM" id="SSF111384">
    <property type="entry name" value="OmpH-like"/>
    <property type="match status" value="1"/>
</dbReference>
<keyword evidence="2" id="KW-0732">Signal</keyword>
<keyword evidence="5" id="KW-1185">Reference proteome</keyword>
<sequence length="188" mass="22323">MRTICKSNVFKWFFILLDNRIKWKRIVVTSILLLFIIIGVSAQEKVAYLNYSEIIKIMPEYIQMQDSIKKIQTELQNEMNILKEEYEKKYKAFISDADSLVESIKMRRMQEIKNIEERAVAFQEQSQKQLQQMYEKLFAPIQWKVKEAIRVVGEENDFVYIFEGTELLYTSSSAINVTPFVKRKLGLK</sequence>
<dbReference type="Proteomes" id="UP000000723">
    <property type="component" value="Chromosome"/>
</dbReference>
<dbReference type="SMART" id="SM00935">
    <property type="entry name" value="OmpH"/>
    <property type="match status" value="1"/>
</dbReference>
<dbReference type="HOGENOM" id="CLU_053320_3_2_10"/>
<dbReference type="eggNOG" id="COG2825">
    <property type="taxonomic scope" value="Bacteria"/>
</dbReference>
<dbReference type="OrthoDB" id="1524711at2"/>
<evidence type="ECO:0000256" key="1">
    <source>
        <dbReference type="ARBA" id="ARBA00009091"/>
    </source>
</evidence>
<protein>
    <submittedName>
        <fullName evidence="4">OmpH-like outer membrane protein</fullName>
    </submittedName>
</protein>
<keyword evidence="3" id="KW-0175">Coiled coil</keyword>
<evidence type="ECO:0000313" key="5">
    <source>
        <dbReference type="Proteomes" id="UP000000723"/>
    </source>
</evidence>
<evidence type="ECO:0000256" key="2">
    <source>
        <dbReference type="ARBA" id="ARBA00022729"/>
    </source>
</evidence>
<evidence type="ECO:0000256" key="3">
    <source>
        <dbReference type="SAM" id="Coils"/>
    </source>
</evidence>
<dbReference type="PANTHER" id="PTHR35089:SF1">
    <property type="entry name" value="CHAPERONE PROTEIN SKP"/>
    <property type="match status" value="1"/>
</dbReference>
<dbReference type="KEGG" id="aps:CFPG_574"/>
<dbReference type="PANTHER" id="PTHR35089">
    <property type="entry name" value="CHAPERONE PROTEIN SKP"/>
    <property type="match status" value="1"/>
</dbReference>
<accession>B6YRL5</accession>
<dbReference type="RefSeq" id="WP_012573597.1">
    <property type="nucleotide sequence ID" value="NC_011565.1"/>
</dbReference>
<dbReference type="EMBL" id="AP010656">
    <property type="protein sequence ID" value="BAG83837.1"/>
    <property type="molecule type" value="Genomic_DNA"/>
</dbReference>
<dbReference type="InterPro" id="IPR024930">
    <property type="entry name" value="Skp_dom_sf"/>
</dbReference>
<name>B6YRL5_AZOPC</name>
<dbReference type="Gene3D" id="3.30.910.20">
    <property type="entry name" value="Skp domain"/>
    <property type="match status" value="1"/>
</dbReference>
<dbReference type="GO" id="GO:0050821">
    <property type="term" value="P:protein stabilization"/>
    <property type="evidence" value="ECO:0007669"/>
    <property type="project" value="TreeGrafter"/>
</dbReference>
<feature type="coiled-coil region" evidence="3">
    <location>
        <begin position="65"/>
        <end position="132"/>
    </location>
</feature>
<dbReference type="GO" id="GO:0051082">
    <property type="term" value="F:unfolded protein binding"/>
    <property type="evidence" value="ECO:0007669"/>
    <property type="project" value="InterPro"/>
</dbReference>
<gene>
    <name evidence="4" type="ordered locus">CFPG_574</name>
</gene>
<dbReference type="STRING" id="511995.CFPG_574"/>
<organism evidence="4 5">
    <name type="scientific">Azobacteroides pseudotrichonymphae genomovar. CFP2</name>
    <dbReference type="NCBI Taxonomy" id="511995"/>
    <lineage>
        <taxon>Bacteria</taxon>
        <taxon>Pseudomonadati</taxon>
        <taxon>Bacteroidota</taxon>
        <taxon>Bacteroidia</taxon>
        <taxon>Bacteroidales</taxon>
        <taxon>Candidatus Azobacteroides</taxon>
    </lineage>
</organism>
<proteinExistence type="inferred from homology"/>
<dbReference type="Pfam" id="PF03938">
    <property type="entry name" value="OmpH"/>
    <property type="match status" value="1"/>
</dbReference>
<reference evidence="5" key="1">
    <citation type="journal article" date="2008" name="Science">
        <title>Genome of an endosymbiont coupling N2 fixation to cellulolysis within RT protist cells in termite gut.</title>
        <authorList>
            <person name="Hongoh Y."/>
            <person name="Sharma V.K."/>
            <person name="Prakash T."/>
            <person name="Noda S."/>
            <person name="Toh H."/>
            <person name="Taylor T.D."/>
            <person name="Kudo T."/>
            <person name="Sakaki Y."/>
            <person name="Toyoda A."/>
            <person name="Hattori M."/>
            <person name="Ohkuma M."/>
        </authorList>
    </citation>
    <scope>NUCLEOTIDE SEQUENCE [LARGE SCALE GENOMIC DNA]</scope>
</reference>
<comment type="similarity">
    <text evidence="1">Belongs to the Skp family.</text>
</comment>
<evidence type="ECO:0000313" key="4">
    <source>
        <dbReference type="EMBL" id="BAG83837.1"/>
    </source>
</evidence>
<dbReference type="GO" id="GO:0005829">
    <property type="term" value="C:cytosol"/>
    <property type="evidence" value="ECO:0007669"/>
    <property type="project" value="TreeGrafter"/>
</dbReference>
<dbReference type="InterPro" id="IPR005632">
    <property type="entry name" value="Chaperone_Skp"/>
</dbReference>
<dbReference type="AlphaFoldDB" id="B6YRL5"/>